<evidence type="ECO:0000313" key="2">
    <source>
        <dbReference type="EMBL" id="PKU85081.1"/>
    </source>
</evidence>
<dbReference type="Proteomes" id="UP000233837">
    <property type="component" value="Unassembled WGS sequence"/>
</dbReference>
<protein>
    <recommendedName>
        <fullName evidence="1">Reverse transcriptase zinc-binding domain-containing protein</fullName>
    </recommendedName>
</protein>
<dbReference type="InterPro" id="IPR026960">
    <property type="entry name" value="RVT-Znf"/>
</dbReference>
<accession>A0A2I0XB02</accession>
<dbReference type="Pfam" id="PF13966">
    <property type="entry name" value="zf-RVT"/>
    <property type="match status" value="1"/>
</dbReference>
<name>A0A2I0XB02_9ASPA</name>
<organism evidence="2 3">
    <name type="scientific">Dendrobium catenatum</name>
    <dbReference type="NCBI Taxonomy" id="906689"/>
    <lineage>
        <taxon>Eukaryota</taxon>
        <taxon>Viridiplantae</taxon>
        <taxon>Streptophyta</taxon>
        <taxon>Embryophyta</taxon>
        <taxon>Tracheophyta</taxon>
        <taxon>Spermatophyta</taxon>
        <taxon>Magnoliopsida</taxon>
        <taxon>Liliopsida</taxon>
        <taxon>Asparagales</taxon>
        <taxon>Orchidaceae</taxon>
        <taxon>Epidendroideae</taxon>
        <taxon>Malaxideae</taxon>
        <taxon>Dendrobiinae</taxon>
        <taxon>Dendrobium</taxon>
    </lineage>
</organism>
<keyword evidence="3" id="KW-1185">Reference proteome</keyword>
<evidence type="ECO:0000259" key="1">
    <source>
        <dbReference type="Pfam" id="PF13966"/>
    </source>
</evidence>
<dbReference type="EMBL" id="KZ501999">
    <property type="protein sequence ID" value="PKU85081.1"/>
    <property type="molecule type" value="Genomic_DNA"/>
</dbReference>
<reference evidence="2 3" key="2">
    <citation type="journal article" date="2017" name="Nature">
        <title>The Apostasia genome and the evolution of orchids.</title>
        <authorList>
            <person name="Zhang G.Q."/>
            <person name="Liu K.W."/>
            <person name="Li Z."/>
            <person name="Lohaus R."/>
            <person name="Hsiao Y.Y."/>
            <person name="Niu S.C."/>
            <person name="Wang J.Y."/>
            <person name="Lin Y.C."/>
            <person name="Xu Q."/>
            <person name="Chen L.J."/>
            <person name="Yoshida K."/>
            <person name="Fujiwara S."/>
            <person name="Wang Z.W."/>
            <person name="Zhang Y.Q."/>
            <person name="Mitsuda N."/>
            <person name="Wang M."/>
            <person name="Liu G.H."/>
            <person name="Pecoraro L."/>
            <person name="Huang H.X."/>
            <person name="Xiao X.J."/>
            <person name="Lin M."/>
            <person name="Wu X.Y."/>
            <person name="Wu W.L."/>
            <person name="Chen Y.Y."/>
            <person name="Chang S.B."/>
            <person name="Sakamoto S."/>
            <person name="Ohme-Takagi M."/>
            <person name="Yagi M."/>
            <person name="Zeng S.J."/>
            <person name="Shen C.Y."/>
            <person name="Yeh C.M."/>
            <person name="Luo Y.B."/>
            <person name="Tsai W.C."/>
            <person name="Van de Peer Y."/>
            <person name="Liu Z.J."/>
        </authorList>
    </citation>
    <scope>NUCLEOTIDE SEQUENCE [LARGE SCALE GENOMIC DNA]</scope>
    <source>
        <tissue evidence="2">The whole plant</tissue>
    </source>
</reference>
<evidence type="ECO:0000313" key="3">
    <source>
        <dbReference type="Proteomes" id="UP000233837"/>
    </source>
</evidence>
<dbReference type="AlphaFoldDB" id="A0A2I0XB02"/>
<proteinExistence type="predicted"/>
<feature type="domain" description="Reverse transcriptase zinc-binding" evidence="1">
    <location>
        <begin position="2"/>
        <end position="44"/>
    </location>
</feature>
<sequence>MAILGKLKCADSLIRRGLQVNPLCNFCSGHSETHSHLFFGCDFTFGVLTKLLPATNAYYLRPNLFQVYDFMWNNANLAVLEKKFASLAISSIVYFLWRERNQRRFSDVRKSINQVCDDICVAVCAKVKNWNNHDSLDGKFGETLAFLG</sequence>
<reference evidence="2 3" key="1">
    <citation type="journal article" date="2016" name="Sci. Rep.">
        <title>The Dendrobium catenatum Lindl. genome sequence provides insights into polysaccharide synthase, floral development and adaptive evolution.</title>
        <authorList>
            <person name="Zhang G.Q."/>
            <person name="Xu Q."/>
            <person name="Bian C."/>
            <person name="Tsai W.C."/>
            <person name="Yeh C.M."/>
            <person name="Liu K.W."/>
            <person name="Yoshida K."/>
            <person name="Zhang L.S."/>
            <person name="Chang S.B."/>
            <person name="Chen F."/>
            <person name="Shi Y."/>
            <person name="Su Y.Y."/>
            <person name="Zhang Y.Q."/>
            <person name="Chen L.J."/>
            <person name="Yin Y."/>
            <person name="Lin M."/>
            <person name="Huang H."/>
            <person name="Deng H."/>
            <person name="Wang Z.W."/>
            <person name="Zhu S.L."/>
            <person name="Zhao X."/>
            <person name="Deng C."/>
            <person name="Niu S.C."/>
            <person name="Huang J."/>
            <person name="Wang M."/>
            <person name="Liu G.H."/>
            <person name="Yang H.J."/>
            <person name="Xiao X.J."/>
            <person name="Hsiao Y.Y."/>
            <person name="Wu W.L."/>
            <person name="Chen Y.Y."/>
            <person name="Mitsuda N."/>
            <person name="Ohme-Takagi M."/>
            <person name="Luo Y.B."/>
            <person name="Van de Peer Y."/>
            <person name="Liu Z.J."/>
        </authorList>
    </citation>
    <scope>NUCLEOTIDE SEQUENCE [LARGE SCALE GENOMIC DNA]</scope>
    <source>
        <tissue evidence="2">The whole plant</tissue>
    </source>
</reference>
<gene>
    <name evidence="2" type="ORF">MA16_Dca018195</name>
</gene>